<comment type="caution">
    <text evidence="1">The sequence shown here is derived from an EMBL/GenBank/DDBJ whole genome shotgun (WGS) entry which is preliminary data.</text>
</comment>
<sequence>MLGQFLATVPRQRSTQLLRKRDDRCGDRIPDSLGSIADLPINAFIQPAGLPINTSTTEVLRRPVEFTVYRRCL</sequence>
<dbReference type="EMBL" id="JACJID010000001">
    <property type="protein sequence ID" value="MBA8923702.1"/>
    <property type="molecule type" value="Genomic_DNA"/>
</dbReference>
<protein>
    <submittedName>
        <fullName evidence="1">Uncharacterized protein</fullName>
    </submittedName>
</protein>
<dbReference type="Proteomes" id="UP000517916">
    <property type="component" value="Unassembled WGS sequence"/>
</dbReference>
<name>A0ABR6BA14_9PSEU</name>
<dbReference type="RefSeq" id="WP_182836337.1">
    <property type="nucleotide sequence ID" value="NZ_BAAABQ010000035.1"/>
</dbReference>
<reference evidence="1 2" key="1">
    <citation type="submission" date="2020-08" db="EMBL/GenBank/DDBJ databases">
        <title>Genomic Encyclopedia of Archaeal and Bacterial Type Strains, Phase II (KMG-II): from individual species to whole genera.</title>
        <authorList>
            <person name="Goeker M."/>
        </authorList>
    </citation>
    <scope>NUCLEOTIDE SEQUENCE [LARGE SCALE GENOMIC DNA]</scope>
    <source>
        <strain evidence="1 2">DSM 43850</strain>
    </source>
</reference>
<evidence type="ECO:0000313" key="2">
    <source>
        <dbReference type="Proteomes" id="UP000517916"/>
    </source>
</evidence>
<organism evidence="1 2">
    <name type="scientific">Kutzneria viridogrisea</name>
    <dbReference type="NCBI Taxonomy" id="47990"/>
    <lineage>
        <taxon>Bacteria</taxon>
        <taxon>Bacillati</taxon>
        <taxon>Actinomycetota</taxon>
        <taxon>Actinomycetes</taxon>
        <taxon>Pseudonocardiales</taxon>
        <taxon>Pseudonocardiaceae</taxon>
        <taxon>Kutzneria</taxon>
    </lineage>
</organism>
<keyword evidence="2" id="KW-1185">Reference proteome</keyword>
<proteinExistence type="predicted"/>
<evidence type="ECO:0000313" key="1">
    <source>
        <dbReference type="EMBL" id="MBA8923702.1"/>
    </source>
</evidence>
<accession>A0ABR6BA14</accession>
<gene>
    <name evidence="1" type="ORF">BC739_000899</name>
</gene>